<sequence>MNFDFDFDEHGTGSCFRNNNSDKDLGQFKSYGAYNAALLRLVDFDGRTPFDWYRNKETGEIIWLDGHAKIDHYKNLGHTWGKTFLNGDRLLLDGDTKQITYNGEILYNFQKKSTKLGGGYAFADGGFSQNPDSLMRGGRYVTWIDFGGALFALIAILGFEVKGSSSNGKGTNGGKPTKDDKMNDAITSADNFANFIKEVKPAAEEAFRKSEVKDQTEMVNVFTDPNDPNKNVQVRRDIYESQQKNK</sequence>
<dbReference type="RefSeq" id="WP_089049624.1">
    <property type="nucleotide sequence ID" value="NZ_FXTV01000007.1"/>
</dbReference>
<dbReference type="OrthoDB" id="1348881at2"/>
<dbReference type="EMBL" id="MUGW01000018">
    <property type="protein sequence ID" value="OXA92511.1"/>
    <property type="molecule type" value="Genomic_DNA"/>
</dbReference>
<evidence type="ECO:0000256" key="1">
    <source>
        <dbReference type="SAM" id="MobiDB-lite"/>
    </source>
</evidence>
<accession>A0A226HFV9</accession>
<organism evidence="2 3">
    <name type="scientific">Flavobacterium hercynium</name>
    <dbReference type="NCBI Taxonomy" id="387094"/>
    <lineage>
        <taxon>Bacteria</taxon>
        <taxon>Pseudomonadati</taxon>
        <taxon>Bacteroidota</taxon>
        <taxon>Flavobacteriia</taxon>
        <taxon>Flavobacteriales</taxon>
        <taxon>Flavobacteriaceae</taxon>
        <taxon>Flavobacterium</taxon>
    </lineage>
</organism>
<dbReference type="AlphaFoldDB" id="A0A226HFV9"/>
<gene>
    <name evidence="2" type="ORF">B0A66_09525</name>
</gene>
<keyword evidence="3" id="KW-1185">Reference proteome</keyword>
<feature type="region of interest" description="Disordered" evidence="1">
    <location>
        <begin position="218"/>
        <end position="246"/>
    </location>
</feature>
<comment type="caution">
    <text evidence="2">The sequence shown here is derived from an EMBL/GenBank/DDBJ whole genome shotgun (WGS) entry which is preliminary data.</text>
</comment>
<dbReference type="Proteomes" id="UP000198345">
    <property type="component" value="Unassembled WGS sequence"/>
</dbReference>
<protein>
    <submittedName>
        <fullName evidence="2">Uncharacterized protein</fullName>
    </submittedName>
</protein>
<name>A0A226HFV9_9FLAO</name>
<feature type="region of interest" description="Disordered" evidence="1">
    <location>
        <begin position="165"/>
        <end position="184"/>
    </location>
</feature>
<evidence type="ECO:0000313" key="2">
    <source>
        <dbReference type="EMBL" id="OXA92511.1"/>
    </source>
</evidence>
<proteinExistence type="predicted"/>
<reference evidence="2 3" key="1">
    <citation type="submission" date="2016-11" db="EMBL/GenBank/DDBJ databases">
        <title>Whole genomes of Flavobacteriaceae.</title>
        <authorList>
            <person name="Stine C."/>
            <person name="Li C."/>
            <person name="Tadesse D."/>
        </authorList>
    </citation>
    <scope>NUCLEOTIDE SEQUENCE [LARGE SCALE GENOMIC DNA]</scope>
    <source>
        <strain evidence="2 3">DSM 18292</strain>
    </source>
</reference>
<evidence type="ECO:0000313" key="3">
    <source>
        <dbReference type="Proteomes" id="UP000198345"/>
    </source>
</evidence>